<sequence>MNSTAIHVTLVHEGGTVDVAAPPGMSIDALLASQDLLPDARGTSVSTPSGTPIGTGGLLGREVSEGAVLVITGAAAAEHHRPADARAASRATRRAPFWLAEATAVLLAVLMLVLVLSAAVTGAQALPLPARAAAAVTLLALLLALGLPQRMPRTPTAAALLALSLPLLGAGVGAMLVPPANPDWALLAILVALWSAAAAAMALWLLHRLPSDSVGAAVWSGAAAVVTAGVALGISGTVLGLFVLALAALGGLLVPGAALASVPDRQLLDMTGQRAAGQSVRAPITAPAVRVTRARTRRTVDDAEAVSITLEIALGTLAAMCLPIVAQVAAGPGLEAWGARAEVSFALGLLMLRPRTARSHAARIIPRLFAGTAVCFSALTAAATGAVAPWLAACTVLALAGVSICVGGFTLLRRSAWWGRLGDMFERVSAFLVLPAAVIAAGLIEVMRQL</sequence>
<protein>
    <recommendedName>
        <fullName evidence="4">Type VII secretion integral membrane protein EccD</fullName>
    </recommendedName>
</protein>
<evidence type="ECO:0000313" key="2">
    <source>
        <dbReference type="EMBL" id="SDN32552.1"/>
    </source>
</evidence>
<name>A0A1H0AG05_9ACTO</name>
<feature type="transmembrane region" description="Helical" evidence="1">
    <location>
        <begin position="97"/>
        <end position="120"/>
    </location>
</feature>
<dbReference type="OrthoDB" id="3250792at2"/>
<feature type="transmembrane region" description="Helical" evidence="1">
    <location>
        <begin position="213"/>
        <end position="232"/>
    </location>
</feature>
<evidence type="ECO:0000313" key="3">
    <source>
        <dbReference type="Proteomes" id="UP000199671"/>
    </source>
</evidence>
<feature type="transmembrane region" description="Helical" evidence="1">
    <location>
        <begin position="424"/>
        <end position="444"/>
    </location>
</feature>
<dbReference type="Proteomes" id="UP000199671">
    <property type="component" value="Unassembled WGS sequence"/>
</dbReference>
<keyword evidence="1" id="KW-0472">Membrane</keyword>
<feature type="transmembrane region" description="Helical" evidence="1">
    <location>
        <begin position="390"/>
        <end position="412"/>
    </location>
</feature>
<feature type="transmembrane region" description="Helical" evidence="1">
    <location>
        <begin position="157"/>
        <end position="178"/>
    </location>
</feature>
<evidence type="ECO:0000256" key="1">
    <source>
        <dbReference type="SAM" id="Phobius"/>
    </source>
</evidence>
<feature type="transmembrane region" description="Helical" evidence="1">
    <location>
        <begin position="184"/>
        <end position="206"/>
    </location>
</feature>
<proteinExistence type="predicted"/>
<dbReference type="AlphaFoldDB" id="A0A1H0AG05"/>
<feature type="transmembrane region" description="Helical" evidence="1">
    <location>
        <begin position="238"/>
        <end position="260"/>
    </location>
</feature>
<gene>
    <name evidence="2" type="ORF">SAMN04487766_1258</name>
</gene>
<evidence type="ECO:0008006" key="4">
    <source>
        <dbReference type="Google" id="ProtNLM"/>
    </source>
</evidence>
<feature type="transmembrane region" description="Helical" evidence="1">
    <location>
        <begin position="126"/>
        <end position="145"/>
    </location>
</feature>
<accession>A0A1H0AG05</accession>
<feature type="transmembrane region" description="Helical" evidence="1">
    <location>
        <begin position="364"/>
        <end position="384"/>
    </location>
</feature>
<keyword evidence="1" id="KW-1133">Transmembrane helix</keyword>
<dbReference type="EMBL" id="FNHU01000025">
    <property type="protein sequence ID" value="SDN32552.1"/>
    <property type="molecule type" value="Genomic_DNA"/>
</dbReference>
<keyword evidence="1" id="KW-0812">Transmembrane</keyword>
<organism evidence="2 3">
    <name type="scientific">Actinomyces ruminicola</name>
    <dbReference type="NCBI Taxonomy" id="332524"/>
    <lineage>
        <taxon>Bacteria</taxon>
        <taxon>Bacillati</taxon>
        <taxon>Actinomycetota</taxon>
        <taxon>Actinomycetes</taxon>
        <taxon>Actinomycetales</taxon>
        <taxon>Actinomycetaceae</taxon>
        <taxon>Actinomyces</taxon>
    </lineage>
</organism>
<reference evidence="2 3" key="1">
    <citation type="submission" date="2016-10" db="EMBL/GenBank/DDBJ databases">
        <authorList>
            <person name="de Groot N.N."/>
        </authorList>
    </citation>
    <scope>NUCLEOTIDE SEQUENCE [LARGE SCALE GENOMIC DNA]</scope>
    <source>
        <strain evidence="2 3">KPR-7B</strain>
    </source>
</reference>
<dbReference type="RefSeq" id="WP_092613259.1">
    <property type="nucleotide sequence ID" value="NZ_FNHU01000025.1"/>
</dbReference>